<proteinExistence type="predicted"/>
<gene>
    <name evidence="1" type="ORF">BLCOC_01000</name>
</gene>
<keyword evidence="2" id="KW-1185">Reference proteome</keyword>
<evidence type="ECO:0000313" key="1">
    <source>
        <dbReference type="EMBL" id="WPX71777.1"/>
    </source>
</evidence>
<dbReference type="Proteomes" id="UP001325248">
    <property type="component" value="Chromosome"/>
</dbReference>
<evidence type="ECO:0000313" key="2">
    <source>
        <dbReference type="Proteomes" id="UP001325248"/>
    </source>
</evidence>
<reference evidence="1" key="1">
    <citation type="submission" date="2023-10" db="EMBL/GenBank/DDBJ databases">
        <title>Genome sequence of Blautia coccoides DSM 935.</title>
        <authorList>
            <person name="Boeer T."/>
            <person name="Bengelsdorf F.R."/>
            <person name="Daniel R."/>
            <person name="Poehlein A."/>
        </authorList>
    </citation>
    <scope>NUCLEOTIDE SEQUENCE [LARGE SCALE GENOMIC DNA]</scope>
    <source>
        <strain evidence="1">DSM 935</strain>
    </source>
</reference>
<protein>
    <submittedName>
        <fullName evidence="1">Uncharacterized protein</fullName>
    </submittedName>
</protein>
<name>A0ABZ0U4R3_9FIRM</name>
<sequence>MRVVGIERGLGEGFRIKKCLQEIAHMRAYLYNFGKDRTILLFSKIVLTFNCERSKVVLR</sequence>
<accession>A0ABZ0U4R3</accession>
<dbReference type="EMBL" id="CP136422">
    <property type="protein sequence ID" value="WPX71777.1"/>
    <property type="molecule type" value="Genomic_DNA"/>
</dbReference>
<organism evidence="1 2">
    <name type="scientific">Blautia producta</name>
    <dbReference type="NCBI Taxonomy" id="33035"/>
    <lineage>
        <taxon>Bacteria</taxon>
        <taxon>Bacillati</taxon>
        <taxon>Bacillota</taxon>
        <taxon>Clostridia</taxon>
        <taxon>Lachnospirales</taxon>
        <taxon>Lachnospiraceae</taxon>
        <taxon>Blautia</taxon>
    </lineage>
</organism>